<proteinExistence type="predicted"/>
<dbReference type="Proteomes" id="UP000300879">
    <property type="component" value="Chromosome"/>
</dbReference>
<dbReference type="KEGG" id="palo:E6C60_0321"/>
<evidence type="ECO:0000313" key="3">
    <source>
        <dbReference type="Proteomes" id="UP000300879"/>
    </source>
</evidence>
<keyword evidence="1" id="KW-1277">Toxin-antitoxin system</keyword>
<name>A0A4P8XFA8_9BACL</name>
<dbReference type="OrthoDB" id="9805098at2"/>
<evidence type="ECO:0000256" key="1">
    <source>
        <dbReference type="ARBA" id="ARBA00022649"/>
    </source>
</evidence>
<organism evidence="2 3">
    <name type="scientific">Paenibacillus algicola</name>
    <dbReference type="NCBI Taxonomy" id="2565926"/>
    <lineage>
        <taxon>Bacteria</taxon>
        <taxon>Bacillati</taxon>
        <taxon>Bacillota</taxon>
        <taxon>Bacilli</taxon>
        <taxon>Bacillales</taxon>
        <taxon>Paenibacillaceae</taxon>
        <taxon>Paenibacillus</taxon>
    </lineage>
</organism>
<dbReference type="InterPro" id="IPR035093">
    <property type="entry name" value="RelE/ParE_toxin_dom_sf"/>
</dbReference>
<dbReference type="EMBL" id="CP040396">
    <property type="protein sequence ID" value="QCT01046.1"/>
    <property type="molecule type" value="Genomic_DNA"/>
</dbReference>
<dbReference type="Gene3D" id="3.30.2310.20">
    <property type="entry name" value="RelE-like"/>
    <property type="match status" value="1"/>
</dbReference>
<evidence type="ECO:0000313" key="2">
    <source>
        <dbReference type="EMBL" id="QCT01046.1"/>
    </source>
</evidence>
<dbReference type="AlphaFoldDB" id="A0A4P8XFA8"/>
<keyword evidence="3" id="KW-1185">Reference proteome</keyword>
<protein>
    <submittedName>
        <fullName evidence="2">RelE/StbE family addiction module toxin</fullName>
    </submittedName>
</protein>
<dbReference type="InterPro" id="IPR007712">
    <property type="entry name" value="RelE/ParE_toxin"/>
</dbReference>
<sequence length="89" mass="10525">MSSKYRVEFSNDAEKTLVKLDKPMIRRIFKALDLLCNDPFDAPNVKRMKGSEEQIFRLRVGNFRIIYEIKDKELIIYVVRVGPRGDVYK</sequence>
<dbReference type="RefSeq" id="WP_138224169.1">
    <property type="nucleotide sequence ID" value="NZ_CP040396.1"/>
</dbReference>
<dbReference type="Pfam" id="PF05016">
    <property type="entry name" value="ParE_toxin"/>
    <property type="match status" value="1"/>
</dbReference>
<gene>
    <name evidence="2" type="ORF">E6C60_0321</name>
</gene>
<dbReference type="InterPro" id="IPR052747">
    <property type="entry name" value="TA_system_RelE_toxin"/>
</dbReference>
<dbReference type="PANTHER" id="PTHR38813:SF1">
    <property type="entry name" value="TOXIN RELE1-RELATED"/>
    <property type="match status" value="1"/>
</dbReference>
<accession>A0A4P8XFA8</accession>
<dbReference type="SUPFAM" id="SSF143011">
    <property type="entry name" value="RelE-like"/>
    <property type="match status" value="1"/>
</dbReference>
<reference evidence="2 3" key="1">
    <citation type="submission" date="2019-05" db="EMBL/GenBank/DDBJ databases">
        <authorList>
            <person name="Chen C."/>
        </authorList>
    </citation>
    <scope>NUCLEOTIDE SEQUENCE [LARGE SCALE GENOMIC DNA]</scope>
    <source>
        <strain evidence="2 3">HB172198</strain>
    </source>
</reference>
<dbReference type="PANTHER" id="PTHR38813">
    <property type="match status" value="1"/>
</dbReference>